<evidence type="ECO:0000313" key="3">
    <source>
        <dbReference type="EMBL" id="CAL4768969.1"/>
    </source>
</evidence>
<protein>
    <submittedName>
        <fullName evidence="2">Uncharacterized protein</fullName>
    </submittedName>
</protein>
<feature type="region of interest" description="Disordered" evidence="1">
    <location>
        <begin position="567"/>
        <end position="593"/>
    </location>
</feature>
<sequence length="728" mass="81729">MSHKLTRVVRPPAMSLDELKAYLVSQHPELAEDPKHRPHAVHDCVEVFGQSGAIQSGFRKYGMSAAAFDYRVLAVRLSPEHNVHEVKGLKILANLLYEAKELWGTSSSKPVVVGNAKAEVTTTVVMPLAEWLGLEDATEQPDSSLMLKWPGYEEWMRILDERYALYKTRVKLGAFGGLSWKGLKLAGAWGGIELLEMVYQLLWWITSNHLTQFSALYPGDFGDCIAWAHKVKNELAHFAFMGEAELYVGSLVIRGFPSVQEVVHAAEEKCKSMGGSIDTDPGWEDADRWVTAPIPRKVVRQWLREKRERVEDEAHARKVQKGIKKKGSPRKQEKQLKGPGPKTVTKSCEKTTKVENTSKTSRTTRGSAKHIKDKQSQVAKAIPMQARCAEVLAWRFAFTLAIGLTLMRRFSSSPKGGRRKAKSLKLTSKHVKISDLRCAHVATILAFQHGSLSPQSLMTVGGECYELRKHSLNNLKLTESTRALELRVDLTKEVHHYEKKWRDRLLNLLEAGLIYFKTIKTVATELKERLENPDTGAQFLVKLKQSISDFKEEYRYDGTLDGVRVGRFAPKPRLGTGTDGTSEPEKSPSNQQNVMEDKMISFFQKELNSSFKQLGEQRLFIKETCNDLLDAVEHGWTPSVQSVGQAAKEVLLLMTWIARKNGESFAKALKEDLANQRQRWEECVKVAGATCAEKKAEEPPKAKEGEPTPQPGGLANMNLEDGQDDLDK</sequence>
<evidence type="ECO:0000256" key="1">
    <source>
        <dbReference type="SAM" id="MobiDB-lite"/>
    </source>
</evidence>
<accession>A0A9P1BYS4</accession>
<dbReference type="AlphaFoldDB" id="A0A9P1BYS4"/>
<feature type="region of interest" description="Disordered" evidence="1">
    <location>
        <begin position="309"/>
        <end position="372"/>
    </location>
</feature>
<reference evidence="3 4" key="2">
    <citation type="submission" date="2024-05" db="EMBL/GenBank/DDBJ databases">
        <authorList>
            <person name="Chen Y."/>
            <person name="Shah S."/>
            <person name="Dougan E. K."/>
            <person name="Thang M."/>
            <person name="Chan C."/>
        </authorList>
    </citation>
    <scope>NUCLEOTIDE SEQUENCE [LARGE SCALE GENOMIC DNA]</scope>
</reference>
<feature type="compositionally biased region" description="Basic residues" evidence="1">
    <location>
        <begin position="317"/>
        <end position="329"/>
    </location>
</feature>
<evidence type="ECO:0000313" key="4">
    <source>
        <dbReference type="Proteomes" id="UP001152797"/>
    </source>
</evidence>
<name>A0A9P1BYS4_9DINO</name>
<feature type="compositionally biased region" description="Polar residues" evidence="1">
    <location>
        <begin position="354"/>
        <end position="366"/>
    </location>
</feature>
<feature type="region of interest" description="Disordered" evidence="1">
    <location>
        <begin position="691"/>
        <end position="728"/>
    </location>
</feature>
<dbReference type="EMBL" id="CAMXCT010000650">
    <property type="protein sequence ID" value="CAI3981657.1"/>
    <property type="molecule type" value="Genomic_DNA"/>
</dbReference>
<dbReference type="EMBL" id="CAMXCT020000650">
    <property type="protein sequence ID" value="CAL1135032.1"/>
    <property type="molecule type" value="Genomic_DNA"/>
</dbReference>
<dbReference type="Proteomes" id="UP001152797">
    <property type="component" value="Unassembled WGS sequence"/>
</dbReference>
<reference evidence="2" key="1">
    <citation type="submission" date="2022-10" db="EMBL/GenBank/DDBJ databases">
        <authorList>
            <person name="Chen Y."/>
            <person name="Dougan E. K."/>
            <person name="Chan C."/>
            <person name="Rhodes N."/>
            <person name="Thang M."/>
        </authorList>
    </citation>
    <scope>NUCLEOTIDE SEQUENCE</scope>
</reference>
<proteinExistence type="predicted"/>
<organism evidence="2">
    <name type="scientific">Cladocopium goreaui</name>
    <dbReference type="NCBI Taxonomy" id="2562237"/>
    <lineage>
        <taxon>Eukaryota</taxon>
        <taxon>Sar</taxon>
        <taxon>Alveolata</taxon>
        <taxon>Dinophyceae</taxon>
        <taxon>Suessiales</taxon>
        <taxon>Symbiodiniaceae</taxon>
        <taxon>Cladocopium</taxon>
    </lineage>
</organism>
<comment type="caution">
    <text evidence="2">The sequence shown here is derived from an EMBL/GenBank/DDBJ whole genome shotgun (WGS) entry which is preliminary data.</text>
</comment>
<evidence type="ECO:0000313" key="2">
    <source>
        <dbReference type="EMBL" id="CAI3981657.1"/>
    </source>
</evidence>
<gene>
    <name evidence="2" type="ORF">C1SCF055_LOCUS9426</name>
</gene>
<feature type="compositionally biased region" description="Basic and acidic residues" evidence="1">
    <location>
        <begin position="692"/>
        <end position="706"/>
    </location>
</feature>
<dbReference type="EMBL" id="CAMXCT030000650">
    <property type="protein sequence ID" value="CAL4768969.1"/>
    <property type="molecule type" value="Genomic_DNA"/>
</dbReference>
<keyword evidence="4" id="KW-1185">Reference proteome</keyword>